<proteinExistence type="predicted"/>
<sequence>MSPTARNPIKSTRTTFRILEALVELDGAGVTAVADHLDLPKSNVHNYLSTLEEAEYVVKRGTTFHVGIRFLELGAHARNRRDLYDIARPEMDKIADEEGELVNLLVEEHGRGTYIYRVAGDDAVQVDAHVGTRVHLHCTALGKAILAHLPEERVDEIVARHGLPAVTDDTITDRDELRETLADVRERGIAFDREERVEGLRCAAAPICSNTGRVLGALSISGPTTRIQDERLEEEIPSLLERATNVIELNITYS</sequence>
<dbReference type="EMBL" id="JABURA010000002">
    <property type="protein sequence ID" value="NUB93421.1"/>
    <property type="molecule type" value="Genomic_DNA"/>
</dbReference>
<dbReference type="InterPro" id="IPR036390">
    <property type="entry name" value="WH_DNA-bd_sf"/>
</dbReference>
<reference evidence="6" key="1">
    <citation type="submission" date="2020-06" db="EMBL/GenBank/DDBJ databases">
        <title>Haloterrigena sp. nov., an extremely halophilic archaeon isolated from a saline sediment.</title>
        <authorList>
            <person name="Liu B.-B."/>
        </authorList>
    </citation>
    <scope>NUCLEOTIDE SEQUENCE</scope>
    <source>
        <strain evidence="6">SYSU A121-1</strain>
    </source>
</reference>
<keyword evidence="1" id="KW-0805">Transcription regulation</keyword>
<dbReference type="PROSITE" id="PS51078">
    <property type="entry name" value="ICLR_ED"/>
    <property type="match status" value="1"/>
</dbReference>
<dbReference type="InterPro" id="IPR050707">
    <property type="entry name" value="HTH_MetabolicPath_Reg"/>
</dbReference>
<dbReference type="Pfam" id="PF09339">
    <property type="entry name" value="HTH_IclR"/>
    <property type="match status" value="1"/>
</dbReference>
<dbReference type="SUPFAM" id="SSF46785">
    <property type="entry name" value="Winged helix' DNA-binding domain"/>
    <property type="match status" value="1"/>
</dbReference>
<dbReference type="InterPro" id="IPR014757">
    <property type="entry name" value="Tscrpt_reg_IclR_C"/>
</dbReference>
<evidence type="ECO:0000259" key="5">
    <source>
        <dbReference type="PROSITE" id="PS51078"/>
    </source>
</evidence>
<dbReference type="Gene3D" id="1.10.10.10">
    <property type="entry name" value="Winged helix-like DNA-binding domain superfamily/Winged helix DNA-binding domain"/>
    <property type="match status" value="1"/>
</dbReference>
<evidence type="ECO:0000256" key="1">
    <source>
        <dbReference type="ARBA" id="ARBA00023015"/>
    </source>
</evidence>
<keyword evidence="3" id="KW-0804">Transcription</keyword>
<evidence type="ECO:0000259" key="4">
    <source>
        <dbReference type="PROSITE" id="PS51077"/>
    </source>
</evidence>
<feature type="domain" description="HTH iclR-type" evidence="4">
    <location>
        <begin position="9"/>
        <end position="68"/>
    </location>
</feature>
<dbReference type="OrthoDB" id="14763at2157"/>
<dbReference type="AlphaFoldDB" id="A0A8J8GP84"/>
<keyword evidence="2" id="KW-0238">DNA-binding</keyword>
<dbReference type="GO" id="GO:0003700">
    <property type="term" value="F:DNA-binding transcription factor activity"/>
    <property type="evidence" value="ECO:0007669"/>
    <property type="project" value="TreeGrafter"/>
</dbReference>
<dbReference type="InterPro" id="IPR036388">
    <property type="entry name" value="WH-like_DNA-bd_sf"/>
</dbReference>
<gene>
    <name evidence="6" type="ORF">HT576_20695</name>
</gene>
<dbReference type="Proteomes" id="UP000728647">
    <property type="component" value="Unassembled WGS sequence"/>
</dbReference>
<dbReference type="Gene3D" id="3.30.450.40">
    <property type="match status" value="1"/>
</dbReference>
<dbReference type="SUPFAM" id="SSF55781">
    <property type="entry name" value="GAF domain-like"/>
    <property type="match status" value="1"/>
</dbReference>
<dbReference type="SMART" id="SM00346">
    <property type="entry name" value="HTH_ICLR"/>
    <property type="match status" value="1"/>
</dbReference>
<dbReference type="InterPro" id="IPR029016">
    <property type="entry name" value="GAF-like_dom_sf"/>
</dbReference>
<evidence type="ECO:0000313" key="6">
    <source>
        <dbReference type="EMBL" id="NUB93421.1"/>
    </source>
</evidence>
<name>A0A8J8GP84_9EURY</name>
<dbReference type="Pfam" id="PF01614">
    <property type="entry name" value="IclR_C"/>
    <property type="match status" value="1"/>
</dbReference>
<protein>
    <submittedName>
        <fullName evidence="6">IclR family transcriptional regulator</fullName>
    </submittedName>
</protein>
<evidence type="ECO:0000256" key="3">
    <source>
        <dbReference type="ARBA" id="ARBA00023163"/>
    </source>
</evidence>
<evidence type="ECO:0000313" key="7">
    <source>
        <dbReference type="Proteomes" id="UP000728647"/>
    </source>
</evidence>
<dbReference type="PANTHER" id="PTHR30136">
    <property type="entry name" value="HELIX-TURN-HELIX TRANSCRIPTIONAL REGULATOR, ICLR FAMILY"/>
    <property type="match status" value="1"/>
</dbReference>
<accession>A0A8J8GP84</accession>
<dbReference type="InterPro" id="IPR005471">
    <property type="entry name" value="Tscrpt_reg_IclR_N"/>
</dbReference>
<comment type="caution">
    <text evidence="6">The sequence shown here is derived from an EMBL/GenBank/DDBJ whole genome shotgun (WGS) entry which is preliminary data.</text>
</comment>
<dbReference type="RefSeq" id="WP_174703086.1">
    <property type="nucleotide sequence ID" value="NZ_JABURA010000002.1"/>
</dbReference>
<dbReference type="GO" id="GO:0003677">
    <property type="term" value="F:DNA binding"/>
    <property type="evidence" value="ECO:0007669"/>
    <property type="project" value="UniProtKB-KW"/>
</dbReference>
<evidence type="ECO:0000256" key="2">
    <source>
        <dbReference type="ARBA" id="ARBA00023125"/>
    </source>
</evidence>
<dbReference type="GO" id="GO:0045892">
    <property type="term" value="P:negative regulation of DNA-templated transcription"/>
    <property type="evidence" value="ECO:0007669"/>
    <property type="project" value="TreeGrafter"/>
</dbReference>
<organism evidence="6 7">
    <name type="scientific">Haloterrigena gelatinilytica</name>
    <dbReference type="NCBI Taxonomy" id="2741724"/>
    <lineage>
        <taxon>Archaea</taxon>
        <taxon>Methanobacteriati</taxon>
        <taxon>Methanobacteriota</taxon>
        <taxon>Stenosarchaea group</taxon>
        <taxon>Halobacteria</taxon>
        <taxon>Halobacteriales</taxon>
        <taxon>Natrialbaceae</taxon>
        <taxon>Haloterrigena</taxon>
    </lineage>
</organism>
<feature type="domain" description="IclR-ED" evidence="5">
    <location>
        <begin position="69"/>
        <end position="253"/>
    </location>
</feature>
<dbReference type="PROSITE" id="PS51077">
    <property type="entry name" value="HTH_ICLR"/>
    <property type="match status" value="1"/>
</dbReference>
<dbReference type="PANTHER" id="PTHR30136:SF35">
    <property type="entry name" value="HTH-TYPE TRANSCRIPTIONAL REGULATOR RV1719"/>
    <property type="match status" value="1"/>
</dbReference>